<comment type="cofactor">
    <cofactor evidence="2">
        <name>Mn(2+)</name>
        <dbReference type="ChEBI" id="CHEBI:29035"/>
    </cofactor>
</comment>
<evidence type="ECO:0000256" key="11">
    <source>
        <dbReference type="ARBA" id="ARBA00022842"/>
    </source>
</evidence>
<evidence type="ECO:0000313" key="14">
    <source>
        <dbReference type="Proteomes" id="UP000695562"/>
    </source>
</evidence>
<feature type="domain" description="HD" evidence="12">
    <location>
        <begin position="35"/>
        <end position="144"/>
    </location>
</feature>
<dbReference type="AlphaFoldDB" id="A0A8J4PX56"/>
<evidence type="ECO:0000256" key="8">
    <source>
        <dbReference type="ARBA" id="ARBA00012964"/>
    </source>
</evidence>
<keyword evidence="14" id="KW-1185">Reference proteome</keyword>
<keyword evidence="9" id="KW-0479">Metal-binding</keyword>
<comment type="cofactor">
    <cofactor evidence="3">
        <name>Co(2+)</name>
        <dbReference type="ChEBI" id="CHEBI:48828"/>
    </cofactor>
</comment>
<dbReference type="PROSITE" id="PS51831">
    <property type="entry name" value="HD"/>
    <property type="match status" value="1"/>
</dbReference>
<evidence type="ECO:0000256" key="6">
    <source>
        <dbReference type="ARBA" id="ARBA00009999"/>
    </source>
</evidence>
<dbReference type="SMART" id="SM00471">
    <property type="entry name" value="HDc"/>
    <property type="match status" value="1"/>
</dbReference>
<organism evidence="13 14">
    <name type="scientific">Polysphondylium violaceum</name>
    <dbReference type="NCBI Taxonomy" id="133409"/>
    <lineage>
        <taxon>Eukaryota</taxon>
        <taxon>Amoebozoa</taxon>
        <taxon>Evosea</taxon>
        <taxon>Eumycetozoa</taxon>
        <taxon>Dictyostelia</taxon>
        <taxon>Dictyosteliales</taxon>
        <taxon>Dictyosteliaceae</taxon>
        <taxon>Polysphondylium</taxon>
    </lineage>
</organism>
<gene>
    <name evidence="13" type="ORF">CYY_004350</name>
</gene>
<evidence type="ECO:0000313" key="13">
    <source>
        <dbReference type="EMBL" id="KAF2074329.1"/>
    </source>
</evidence>
<dbReference type="GO" id="GO:0046872">
    <property type="term" value="F:metal ion binding"/>
    <property type="evidence" value="ECO:0007669"/>
    <property type="project" value="UniProtKB-KW"/>
</dbReference>
<dbReference type="PANTHER" id="PTHR11845:SF13">
    <property type="entry name" value="5'-DEOXYNUCLEOTIDASE HDDC2"/>
    <property type="match status" value="1"/>
</dbReference>
<evidence type="ECO:0000256" key="9">
    <source>
        <dbReference type="ARBA" id="ARBA00022723"/>
    </source>
</evidence>
<comment type="similarity">
    <text evidence="6">Belongs to the HDDC2 family.</text>
</comment>
<dbReference type="Gene3D" id="1.10.3210.10">
    <property type="entry name" value="Hypothetical protein af1432"/>
    <property type="match status" value="1"/>
</dbReference>
<comment type="cofactor">
    <cofactor evidence="4">
        <name>Mg(2+)</name>
        <dbReference type="ChEBI" id="CHEBI:18420"/>
    </cofactor>
</comment>
<evidence type="ECO:0000259" key="12">
    <source>
        <dbReference type="PROSITE" id="PS51831"/>
    </source>
</evidence>
<evidence type="ECO:0000256" key="10">
    <source>
        <dbReference type="ARBA" id="ARBA00022801"/>
    </source>
</evidence>
<comment type="caution">
    <text evidence="13">The sequence shown here is derived from an EMBL/GenBank/DDBJ whole genome shotgun (WGS) entry which is preliminary data.</text>
</comment>
<dbReference type="PANTHER" id="PTHR11845">
    <property type="entry name" value="5'-DEOXYNUCLEOTIDASE HDDC2"/>
    <property type="match status" value="1"/>
</dbReference>
<comment type="catalytic activity">
    <reaction evidence="1">
        <text>a 2'-deoxyribonucleoside 5'-phosphate + H2O = a 2'-deoxyribonucleoside + phosphate</text>
        <dbReference type="Rhea" id="RHEA:36167"/>
        <dbReference type="ChEBI" id="CHEBI:15377"/>
        <dbReference type="ChEBI" id="CHEBI:18274"/>
        <dbReference type="ChEBI" id="CHEBI:43474"/>
        <dbReference type="ChEBI" id="CHEBI:65317"/>
        <dbReference type="EC" id="3.1.3.89"/>
    </reaction>
</comment>
<dbReference type="InterPro" id="IPR006674">
    <property type="entry name" value="HD_domain"/>
</dbReference>
<evidence type="ECO:0000256" key="5">
    <source>
        <dbReference type="ARBA" id="ARBA00004074"/>
    </source>
</evidence>
<protein>
    <recommendedName>
        <fullName evidence="8">5'-deoxynucleotidase</fullName>
        <ecNumber evidence="8">3.1.3.89</ecNumber>
    </recommendedName>
</protein>
<reference evidence="13" key="1">
    <citation type="submission" date="2020-01" db="EMBL/GenBank/DDBJ databases">
        <title>Development of genomics and gene disruption for Polysphondylium violaceum indicates a role for the polyketide synthase stlB in stalk morphogenesis.</title>
        <authorList>
            <person name="Narita B."/>
            <person name="Kawabe Y."/>
            <person name="Kin K."/>
            <person name="Saito T."/>
            <person name="Gibbs R."/>
            <person name="Kuspa A."/>
            <person name="Muzny D."/>
            <person name="Queller D."/>
            <person name="Richards S."/>
            <person name="Strassman J."/>
            <person name="Sucgang R."/>
            <person name="Worley K."/>
            <person name="Schaap P."/>
        </authorList>
    </citation>
    <scope>NUCLEOTIDE SEQUENCE</scope>
    <source>
        <strain evidence="13">QSvi11</strain>
    </source>
</reference>
<dbReference type="GO" id="GO:0005737">
    <property type="term" value="C:cytoplasm"/>
    <property type="evidence" value="ECO:0007669"/>
    <property type="project" value="TreeGrafter"/>
</dbReference>
<dbReference type="FunFam" id="1.10.3210.10:FF:000011">
    <property type="entry name" value="HD domain-containing protein 2"/>
    <property type="match status" value="1"/>
</dbReference>
<evidence type="ECO:0000256" key="4">
    <source>
        <dbReference type="ARBA" id="ARBA00001946"/>
    </source>
</evidence>
<keyword evidence="10" id="KW-0378">Hydrolase</keyword>
<evidence type="ECO:0000256" key="1">
    <source>
        <dbReference type="ARBA" id="ARBA00001638"/>
    </source>
</evidence>
<dbReference type="EMBL" id="AJWJ01000152">
    <property type="protein sequence ID" value="KAF2074329.1"/>
    <property type="molecule type" value="Genomic_DNA"/>
</dbReference>
<dbReference type="GO" id="GO:0009159">
    <property type="term" value="P:deoxyribonucleoside monophosphate catabolic process"/>
    <property type="evidence" value="ECO:0007669"/>
    <property type="project" value="UniProtKB-ARBA"/>
</dbReference>
<dbReference type="Proteomes" id="UP000695562">
    <property type="component" value="Unassembled WGS sequence"/>
</dbReference>
<keyword evidence="11" id="KW-0460">Magnesium</keyword>
<evidence type="ECO:0000256" key="3">
    <source>
        <dbReference type="ARBA" id="ARBA00001941"/>
    </source>
</evidence>
<dbReference type="SUPFAM" id="SSF109604">
    <property type="entry name" value="HD-domain/PDEase-like"/>
    <property type="match status" value="1"/>
</dbReference>
<comment type="function">
    <text evidence="5">Catalyzes the dephosphorylation of the nucleoside 5'-monophosphates deoxyadenosine monophosphate (dAMP), deoxycytidine monophosphate (dCMP), deoxyguanosine monophosphate (dGMP) and deoxythymidine monophosphate (dTMP).</text>
</comment>
<accession>A0A8J4PX56</accession>
<dbReference type="Pfam" id="PF13023">
    <property type="entry name" value="HD_3"/>
    <property type="match status" value="1"/>
</dbReference>
<dbReference type="GO" id="GO:0002953">
    <property type="term" value="F:5'-deoxynucleotidase activity"/>
    <property type="evidence" value="ECO:0007669"/>
    <property type="project" value="UniProtKB-EC"/>
</dbReference>
<name>A0A8J4PX56_9MYCE</name>
<dbReference type="InterPro" id="IPR003607">
    <property type="entry name" value="HD/PDEase_dom"/>
</dbReference>
<dbReference type="OrthoDB" id="10254258at2759"/>
<proteinExistence type="inferred from homology"/>
<dbReference type="EC" id="3.1.3.89" evidence="8"/>
<evidence type="ECO:0000256" key="2">
    <source>
        <dbReference type="ARBA" id="ARBA00001936"/>
    </source>
</evidence>
<comment type="subunit">
    <text evidence="7">Homodimer.</text>
</comment>
<evidence type="ECO:0000256" key="7">
    <source>
        <dbReference type="ARBA" id="ARBA00011738"/>
    </source>
</evidence>
<sequence>MSVTNYLEFFKIVGKLKTLKRTGWVRNGIILPESVSDHMYRMGMMGLCLDNDIKANDGSLIDKMKCIKMSLVHDLGESIVGDFTPDDKITNQEKHDLEKNAMIEITNNLSKPVAQEILNLWQEYEENTTNEAKLVKDFDKFEMIVQAFEYEKQQPEKKLDSFFNSTRGRFTHPLFKELALKLEQERNDFHNNKKVE</sequence>
<dbReference type="InterPro" id="IPR039356">
    <property type="entry name" value="YfbR/HDDC2"/>
</dbReference>